<dbReference type="PANTHER" id="PTHR21689">
    <property type="entry name" value="LIN-9"/>
    <property type="match status" value="1"/>
</dbReference>
<evidence type="ECO:0000256" key="3">
    <source>
        <dbReference type="SAM" id="MobiDB-lite"/>
    </source>
</evidence>
<feature type="compositionally biased region" description="Low complexity" evidence="3">
    <location>
        <begin position="1"/>
        <end position="17"/>
    </location>
</feature>
<dbReference type="PANTHER" id="PTHR21689:SF2">
    <property type="entry name" value="PROTEIN LIN-9 HOMOLOG"/>
    <property type="match status" value="1"/>
</dbReference>
<feature type="domain" description="DIRP" evidence="4">
    <location>
        <begin position="352"/>
        <end position="464"/>
    </location>
</feature>
<sequence length="815" mass="88533">MSTSPTRRSSRRGAPTPDGETMDDGGGIARDARAAASRANVKVETEEGKEDALGRGRRVRTAKLETGDDGRNGSSTRAGSSTPKRGSSVENEPASKSDGTTTVSALSVLGVQAPRVVGKRTPRKPSSAYVNFENAAEVLVSLSPQINREAVRAAQQNSPSRSYATKSQIADLALGNVTTPRRKRARALFPDEVFTTSTANGSSPARRKKPMSAADEDTLYGALDGLMTLAENVAAPSPQQTDSMKKKRKQGSGRPRGSYGSPSRHLPPLPKYALKPTPMPVGKKMLKINRPRRHVSREIESVGLGAASSLFHDHRLSETAEATTTTQGDNRARLLIGAHDPLTRRWANANFFTAGTDKGWFEDSGFSRWLQHIGKGDMRVATREEWQKVRRKLPKTRRLSLKFLKDERVDLEYFRHAAREMTNLKLHGTVLTDELKALMLKWTGGVPVPSPLEVGQTVLAVHPRFHSPYIGNILIVERATCRVQFARPELGVELVRDIDIMPVDANQEEMDLIAAGTAEQIENEAFNAGFRGIYDPLPVVGGGGHAYGAGVAVAAQMREMDVRLLNEAQQALERKRELVDALRMKNDAAEEFKKKPERVKQAAETNGEALKFQREYAAIVLALRGANAELEGALVRLRQQQGYHDKPLGLWRKIKSQNLGDGHRALSRFAPPSATPSSDELYASTAEDIVATAGMGARRIVYHVQTTTNAGAESTATLNPSLQEPLGTGATKSDLPPTAADVDAEKLKVTQLVTAIVQAALTIKACADRGASASVLDACLRRVSDSLRPVAVSNRAAFDAVERALKDLRDVFLIR</sequence>
<dbReference type="GO" id="GO:0006351">
    <property type="term" value="P:DNA-templated transcription"/>
    <property type="evidence" value="ECO:0007669"/>
    <property type="project" value="InterPro"/>
</dbReference>
<proteinExistence type="predicted"/>
<dbReference type="GO" id="GO:0005654">
    <property type="term" value="C:nucleoplasm"/>
    <property type="evidence" value="ECO:0007669"/>
    <property type="project" value="TreeGrafter"/>
</dbReference>
<dbReference type="InterPro" id="IPR010561">
    <property type="entry name" value="LIN-9/ALY1"/>
</dbReference>
<evidence type="ECO:0000259" key="4">
    <source>
        <dbReference type="SMART" id="SM01135"/>
    </source>
</evidence>
<dbReference type="InterPro" id="IPR033471">
    <property type="entry name" value="DIRP"/>
</dbReference>
<feature type="region of interest" description="Disordered" evidence="3">
    <location>
        <begin position="1"/>
        <end position="127"/>
    </location>
</feature>
<dbReference type="Pfam" id="PF06584">
    <property type="entry name" value="DIRP"/>
    <property type="match status" value="1"/>
</dbReference>
<reference evidence="5" key="1">
    <citation type="submission" date="2021-01" db="EMBL/GenBank/DDBJ databases">
        <authorList>
            <person name="Corre E."/>
            <person name="Pelletier E."/>
            <person name="Niang G."/>
            <person name="Scheremetjew M."/>
            <person name="Finn R."/>
            <person name="Kale V."/>
            <person name="Holt S."/>
            <person name="Cochrane G."/>
            <person name="Meng A."/>
            <person name="Brown T."/>
            <person name="Cohen L."/>
        </authorList>
    </citation>
    <scope>NUCLEOTIDE SEQUENCE</scope>
    <source>
        <strain evidence="5">Clade-A-BCC118000</strain>
    </source>
</reference>
<organism evidence="5">
    <name type="scientific">Ostreococcus sp. 'lucimarinus'</name>
    <dbReference type="NCBI Taxonomy" id="242159"/>
    <lineage>
        <taxon>Eukaryota</taxon>
        <taxon>Viridiplantae</taxon>
        <taxon>Chlorophyta</taxon>
        <taxon>Mamiellophyceae</taxon>
        <taxon>Mamiellales</taxon>
        <taxon>Bathycoccaceae</taxon>
        <taxon>Ostreococcus</taxon>
    </lineage>
</organism>
<feature type="region of interest" description="Disordered" evidence="3">
    <location>
        <begin position="712"/>
        <end position="736"/>
    </location>
</feature>
<feature type="compositionally biased region" description="Low complexity" evidence="3">
    <location>
        <begin position="252"/>
        <end position="264"/>
    </location>
</feature>
<name>A0A7R9T2H0_9CHLO</name>
<feature type="compositionally biased region" description="Basic and acidic residues" evidence="3">
    <location>
        <begin position="62"/>
        <end position="71"/>
    </location>
</feature>
<dbReference type="SMART" id="SM01135">
    <property type="entry name" value="DIRP"/>
    <property type="match status" value="1"/>
</dbReference>
<dbReference type="GO" id="GO:0003677">
    <property type="term" value="F:DNA binding"/>
    <property type="evidence" value="ECO:0007669"/>
    <property type="project" value="TreeGrafter"/>
</dbReference>
<keyword evidence="2" id="KW-0539">Nucleus</keyword>
<protein>
    <recommendedName>
        <fullName evidence="4">DIRP domain-containing protein</fullName>
    </recommendedName>
</protein>
<evidence type="ECO:0000313" key="5">
    <source>
        <dbReference type="EMBL" id="CAD8222830.1"/>
    </source>
</evidence>
<dbReference type="AlphaFoldDB" id="A0A7R9T2H0"/>
<dbReference type="GO" id="GO:0017053">
    <property type="term" value="C:transcription repressor complex"/>
    <property type="evidence" value="ECO:0007669"/>
    <property type="project" value="InterPro"/>
</dbReference>
<evidence type="ECO:0000256" key="1">
    <source>
        <dbReference type="ARBA" id="ARBA00004123"/>
    </source>
</evidence>
<feature type="compositionally biased region" description="Polar residues" evidence="3">
    <location>
        <begin position="72"/>
        <end position="90"/>
    </location>
</feature>
<feature type="compositionally biased region" description="Polar residues" evidence="3">
    <location>
        <begin position="712"/>
        <end position="722"/>
    </location>
</feature>
<comment type="subcellular location">
    <subcellularLocation>
        <location evidence="1">Nucleus</location>
    </subcellularLocation>
</comment>
<feature type="compositionally biased region" description="Basic and acidic residues" evidence="3">
    <location>
        <begin position="41"/>
        <end position="54"/>
    </location>
</feature>
<evidence type="ECO:0000256" key="2">
    <source>
        <dbReference type="ARBA" id="ARBA00023242"/>
    </source>
</evidence>
<dbReference type="GO" id="GO:0006357">
    <property type="term" value="P:regulation of transcription by RNA polymerase II"/>
    <property type="evidence" value="ECO:0007669"/>
    <property type="project" value="TreeGrafter"/>
</dbReference>
<feature type="region of interest" description="Disordered" evidence="3">
    <location>
        <begin position="234"/>
        <end position="283"/>
    </location>
</feature>
<dbReference type="EMBL" id="HBDX01004132">
    <property type="protein sequence ID" value="CAD8222830.1"/>
    <property type="molecule type" value="Transcribed_RNA"/>
</dbReference>
<gene>
    <name evidence="5" type="ORF">OLUC0939_LOCUS3554</name>
</gene>
<accession>A0A7R9T2H0</accession>
<dbReference type="GO" id="GO:0051726">
    <property type="term" value="P:regulation of cell cycle"/>
    <property type="evidence" value="ECO:0007669"/>
    <property type="project" value="TreeGrafter"/>
</dbReference>